<dbReference type="GeneID" id="134286904"/>
<accession>A0ABM1YQD3</accession>
<feature type="region of interest" description="Disordered" evidence="1">
    <location>
        <begin position="310"/>
        <end position="337"/>
    </location>
</feature>
<evidence type="ECO:0000313" key="2">
    <source>
        <dbReference type="EnsemblMetazoa" id="AALFPA23_011204.P15839"/>
    </source>
</evidence>
<name>A0ABM1YQD3_AEDAL</name>
<dbReference type="Pfam" id="PF05380">
    <property type="entry name" value="Peptidase_A17"/>
    <property type="match status" value="1"/>
</dbReference>
<dbReference type="RefSeq" id="XP_062704587.1">
    <property type="nucleotide sequence ID" value="XM_062848603.1"/>
</dbReference>
<dbReference type="InterPro" id="IPR008042">
    <property type="entry name" value="Retrotrans_Pao"/>
</dbReference>
<evidence type="ECO:0008006" key="4">
    <source>
        <dbReference type="Google" id="ProtNLM"/>
    </source>
</evidence>
<feature type="compositionally biased region" description="Polar residues" evidence="1">
    <location>
        <begin position="328"/>
        <end position="337"/>
    </location>
</feature>
<proteinExistence type="predicted"/>
<dbReference type="SUPFAM" id="SSF56672">
    <property type="entry name" value="DNA/RNA polymerases"/>
    <property type="match status" value="1"/>
</dbReference>
<feature type="compositionally biased region" description="Basic and acidic residues" evidence="1">
    <location>
        <begin position="316"/>
        <end position="327"/>
    </location>
</feature>
<dbReference type="PANTHER" id="PTHR47331">
    <property type="entry name" value="PHD-TYPE DOMAIN-CONTAINING PROTEIN"/>
    <property type="match status" value="1"/>
</dbReference>
<dbReference type="InterPro" id="IPR043502">
    <property type="entry name" value="DNA/RNA_pol_sf"/>
</dbReference>
<feature type="region of interest" description="Disordered" evidence="1">
    <location>
        <begin position="384"/>
        <end position="434"/>
    </location>
</feature>
<dbReference type="Pfam" id="PF03564">
    <property type="entry name" value="DUF1759"/>
    <property type="match status" value="1"/>
</dbReference>
<dbReference type="CDD" id="cd01644">
    <property type="entry name" value="RT_pepA17"/>
    <property type="match status" value="1"/>
</dbReference>
<evidence type="ECO:0000313" key="3">
    <source>
        <dbReference type="Proteomes" id="UP000069940"/>
    </source>
</evidence>
<protein>
    <recommendedName>
        <fullName evidence="4">Peptidase aspartic putative domain-containing protein</fullName>
    </recommendedName>
</protein>
<organism evidence="2 3">
    <name type="scientific">Aedes albopictus</name>
    <name type="common">Asian tiger mosquito</name>
    <name type="synonym">Stegomyia albopicta</name>
    <dbReference type="NCBI Taxonomy" id="7160"/>
    <lineage>
        <taxon>Eukaryota</taxon>
        <taxon>Metazoa</taxon>
        <taxon>Ecdysozoa</taxon>
        <taxon>Arthropoda</taxon>
        <taxon>Hexapoda</taxon>
        <taxon>Insecta</taxon>
        <taxon>Pterygota</taxon>
        <taxon>Neoptera</taxon>
        <taxon>Endopterygota</taxon>
        <taxon>Diptera</taxon>
        <taxon>Nematocera</taxon>
        <taxon>Culicoidea</taxon>
        <taxon>Culicidae</taxon>
        <taxon>Culicinae</taxon>
        <taxon>Aedini</taxon>
        <taxon>Aedes</taxon>
        <taxon>Stegomyia</taxon>
    </lineage>
</organism>
<feature type="compositionally biased region" description="Low complexity" evidence="1">
    <location>
        <begin position="407"/>
        <end position="419"/>
    </location>
</feature>
<dbReference type="Proteomes" id="UP000069940">
    <property type="component" value="Unassembled WGS sequence"/>
</dbReference>
<evidence type="ECO:0000256" key="1">
    <source>
        <dbReference type="SAM" id="MobiDB-lite"/>
    </source>
</evidence>
<reference evidence="2" key="2">
    <citation type="submission" date="2025-05" db="UniProtKB">
        <authorList>
            <consortium name="EnsemblMetazoa"/>
        </authorList>
    </citation>
    <scope>IDENTIFICATION</scope>
    <source>
        <strain evidence="2">Foshan</strain>
    </source>
</reference>
<sequence>MAPGLRELHRMERFYTNTLANAKQFMTEYDSEQHSGQLEGWKQRIDGLFQKFEANRLAIELLEEDHDDEEMGEDEKGVDDDAKSVADEKHRVIHQRFELDYVLVSSFIANEIRKLALATPSNTPPQVAGQSRVKLPEVKLPTFDGTISEWITFRDSFKSLIDSNQQLTPFDKFSYLVASLTKDAKKVVESIELSAANYPVAWQLLEKRFENKKLILKTYLDALFSIDPMKREGYESLMRLVDDFERNLSMIDKMGVPTGGWSVLLAHMLCSRLDPSTLKQWESHYRSTDDPEYKDIIAFLQGHLSVLQSLPPSKSHSSESNKPEQQRPSKSKVNTVHAVTSPATNSCPFCSKSSHSPFKCEFFQVVRLAVAESATRSTILCSKCKSTTPPVSRSSLVPPENPPASPNPSSSQSQPTSSSLLENQNPSSSGTSLVSTTVVDAPRSAPATVLLQTAIVKVFSTNGHIQWARALLDPASQLNLITESLVQKLKLHRYQCHQEIGGVGNSAIVSSHAALVQIGSHCTDFSVEQRCHILKKITRDLPSRSLNASAWTLPSNIILADPKFHEPGPIDLLLGMELYYDLLLEGFTKLGPEKPILQNTVFGWVASGKIGVNLPDRTPKVSHVCSKQPLDELISRFWEIESCWSPSTQSIEEAACEDHFAAHTFRDESGRFVVTLPKHPSILAQLGSSKEIATKRFLALERRLDDNPKLKEAYTAFIEEYHQLGHMREVDCSGTSSSAALSYYLPHHGVEKADSTTTKLRVVFDASCRTDSGVSLNQALMVGAVVQDDLFAIHLRFRMHRIAIIADIEKMYRQIRIHPSDYPLQRILWRSSSSEPLRTFELVTVTYGTASAPFLATRCLKELSIQGADNYPHASLVLGKDFYVDDTLTGVDNEEDGAELSSQLQELLQSAGFSLRKWASNSPAVLSNIPAENRDERSVFALDSLSSPIKTLGIQWNPSTDTYSYAVPEWSKEAVITRRVVASDTAKLFLPLGLLGPVVVLAKIFIQSLWQTTVSWDEPLTLEQQQYWSEFRDSLEDITSISIPRWAAFAHNPVVVELHGFCDASEKAYGACLYIRTVSSDGTISARLLAAKSKVAPTGKSKKQTTLTLPRLELSSALLLAHLYHKVTEPKASN</sequence>
<dbReference type="PANTHER" id="PTHR47331:SF5">
    <property type="entry name" value="RIBONUCLEASE H"/>
    <property type="match status" value="1"/>
</dbReference>
<reference evidence="3" key="1">
    <citation type="journal article" date="2015" name="Proc. Natl. Acad. Sci. U.S.A.">
        <title>Genome sequence of the Asian Tiger mosquito, Aedes albopictus, reveals insights into its biology, genetics, and evolution.</title>
        <authorList>
            <person name="Chen X.G."/>
            <person name="Jiang X."/>
            <person name="Gu J."/>
            <person name="Xu M."/>
            <person name="Wu Y."/>
            <person name="Deng Y."/>
            <person name="Zhang C."/>
            <person name="Bonizzoni M."/>
            <person name="Dermauw W."/>
            <person name="Vontas J."/>
            <person name="Armbruster P."/>
            <person name="Huang X."/>
            <person name="Yang Y."/>
            <person name="Zhang H."/>
            <person name="He W."/>
            <person name="Peng H."/>
            <person name="Liu Y."/>
            <person name="Wu K."/>
            <person name="Chen J."/>
            <person name="Lirakis M."/>
            <person name="Topalis P."/>
            <person name="Van Leeuwen T."/>
            <person name="Hall A.B."/>
            <person name="Jiang X."/>
            <person name="Thorpe C."/>
            <person name="Mueller R.L."/>
            <person name="Sun C."/>
            <person name="Waterhouse R.M."/>
            <person name="Yan G."/>
            <person name="Tu Z.J."/>
            <person name="Fang X."/>
            <person name="James A.A."/>
        </authorList>
    </citation>
    <scope>NUCLEOTIDE SEQUENCE [LARGE SCALE GENOMIC DNA]</scope>
    <source>
        <strain evidence="3">Foshan</strain>
    </source>
</reference>
<feature type="compositionally biased region" description="Polar residues" evidence="1">
    <location>
        <begin position="384"/>
        <end position="395"/>
    </location>
</feature>
<dbReference type="InterPro" id="IPR005312">
    <property type="entry name" value="DUF1759"/>
</dbReference>
<dbReference type="EnsemblMetazoa" id="AALFPA23_011204.R15839">
    <property type="protein sequence ID" value="AALFPA23_011204.P15839"/>
    <property type="gene ID" value="AALFPA23_011204"/>
</dbReference>
<keyword evidence="3" id="KW-1185">Reference proteome</keyword>